<reference evidence="1" key="1">
    <citation type="submission" date="2019-06" db="EMBL/GenBank/DDBJ databases">
        <authorList>
            <person name="Murdoch R.W."/>
            <person name="Fathepure B."/>
        </authorList>
    </citation>
    <scope>NUCLEOTIDE SEQUENCE</scope>
</reference>
<dbReference type="Gene3D" id="3.10.20.30">
    <property type="match status" value="1"/>
</dbReference>
<gene>
    <name evidence="1" type="ORF">KBTEX_01469</name>
</gene>
<name>A0A5B8R8V3_9ZZZZ</name>
<dbReference type="InterPro" id="IPR003749">
    <property type="entry name" value="ThiS/MoaD-like"/>
</dbReference>
<protein>
    <recommendedName>
        <fullName evidence="2">ThiS family</fullName>
    </recommendedName>
</protein>
<proteinExistence type="predicted"/>
<accession>A0A5B8R8V3</accession>
<evidence type="ECO:0008006" key="2">
    <source>
        <dbReference type="Google" id="ProtNLM"/>
    </source>
</evidence>
<dbReference type="InterPro" id="IPR016155">
    <property type="entry name" value="Mopterin_synth/thiamin_S_b"/>
</dbReference>
<evidence type="ECO:0000313" key="1">
    <source>
        <dbReference type="EMBL" id="QEA05150.1"/>
    </source>
</evidence>
<organism evidence="1">
    <name type="scientific">uncultured organism</name>
    <dbReference type="NCBI Taxonomy" id="155900"/>
    <lineage>
        <taxon>unclassified sequences</taxon>
        <taxon>environmental samples</taxon>
    </lineage>
</organism>
<dbReference type="EMBL" id="MN079095">
    <property type="protein sequence ID" value="QEA05150.1"/>
    <property type="molecule type" value="Genomic_DNA"/>
</dbReference>
<sequence>MELELHGVLSEAAGRERMELGVAPGDRVADVLERLGTEIPELAPHLPRVACAVGDTLVPRGTVLEGGERLALLPPVSGG</sequence>
<dbReference type="SUPFAM" id="SSF54285">
    <property type="entry name" value="MoaD/ThiS"/>
    <property type="match status" value="1"/>
</dbReference>
<dbReference type="InterPro" id="IPR012675">
    <property type="entry name" value="Beta-grasp_dom_sf"/>
</dbReference>
<dbReference type="Pfam" id="PF02597">
    <property type="entry name" value="ThiS"/>
    <property type="match status" value="1"/>
</dbReference>
<dbReference type="AlphaFoldDB" id="A0A5B8R8V3"/>